<feature type="domain" description="Heterokaryon incompatibility" evidence="2">
    <location>
        <begin position="212"/>
        <end position="349"/>
    </location>
</feature>
<evidence type="ECO:0000313" key="3">
    <source>
        <dbReference type="EMBL" id="KAF2825081.1"/>
    </source>
</evidence>
<dbReference type="PANTHER" id="PTHR33112">
    <property type="entry name" value="DOMAIN PROTEIN, PUTATIVE-RELATED"/>
    <property type="match status" value="1"/>
</dbReference>
<dbReference type="InterPro" id="IPR010730">
    <property type="entry name" value="HET"/>
</dbReference>
<dbReference type="OrthoDB" id="5428863at2759"/>
<protein>
    <submittedName>
        <fullName evidence="3">HET-domain-containing protein</fullName>
    </submittedName>
</protein>
<accession>A0A6A6ZVJ5</accession>
<dbReference type="Pfam" id="PF06985">
    <property type="entry name" value="HET"/>
    <property type="match status" value="1"/>
</dbReference>
<keyword evidence="4" id="KW-1185">Reference proteome</keyword>
<evidence type="ECO:0000313" key="4">
    <source>
        <dbReference type="Proteomes" id="UP000799424"/>
    </source>
</evidence>
<dbReference type="EMBL" id="MU006228">
    <property type="protein sequence ID" value="KAF2825081.1"/>
    <property type="molecule type" value="Genomic_DNA"/>
</dbReference>
<dbReference type="AlphaFoldDB" id="A0A6A6ZVJ5"/>
<dbReference type="Proteomes" id="UP000799424">
    <property type="component" value="Unassembled WGS sequence"/>
</dbReference>
<gene>
    <name evidence="3" type="ORF">CC86DRAFT_467630</name>
</gene>
<reference evidence="3" key="1">
    <citation type="journal article" date="2020" name="Stud. Mycol.">
        <title>101 Dothideomycetes genomes: a test case for predicting lifestyles and emergence of pathogens.</title>
        <authorList>
            <person name="Haridas S."/>
            <person name="Albert R."/>
            <person name="Binder M."/>
            <person name="Bloem J."/>
            <person name="Labutti K."/>
            <person name="Salamov A."/>
            <person name="Andreopoulos B."/>
            <person name="Baker S."/>
            <person name="Barry K."/>
            <person name="Bills G."/>
            <person name="Bluhm B."/>
            <person name="Cannon C."/>
            <person name="Castanera R."/>
            <person name="Culley D."/>
            <person name="Daum C."/>
            <person name="Ezra D."/>
            <person name="Gonzalez J."/>
            <person name="Henrissat B."/>
            <person name="Kuo A."/>
            <person name="Liang C."/>
            <person name="Lipzen A."/>
            <person name="Lutzoni F."/>
            <person name="Magnuson J."/>
            <person name="Mondo S."/>
            <person name="Nolan M."/>
            <person name="Ohm R."/>
            <person name="Pangilinan J."/>
            <person name="Park H.-J."/>
            <person name="Ramirez L."/>
            <person name="Alfaro M."/>
            <person name="Sun H."/>
            <person name="Tritt A."/>
            <person name="Yoshinaga Y."/>
            <person name="Zwiers L.-H."/>
            <person name="Turgeon B."/>
            <person name="Goodwin S."/>
            <person name="Spatafora J."/>
            <person name="Crous P."/>
            <person name="Grigoriev I."/>
        </authorList>
    </citation>
    <scope>NUCLEOTIDE SEQUENCE</scope>
    <source>
        <strain evidence="3">CBS 113818</strain>
    </source>
</reference>
<dbReference type="PANTHER" id="PTHR33112:SF1">
    <property type="entry name" value="HETEROKARYON INCOMPATIBILITY DOMAIN-CONTAINING PROTEIN"/>
    <property type="match status" value="1"/>
</dbReference>
<proteinExistence type="predicted"/>
<feature type="region of interest" description="Disordered" evidence="1">
    <location>
        <begin position="1"/>
        <end position="22"/>
    </location>
</feature>
<evidence type="ECO:0000259" key="2">
    <source>
        <dbReference type="Pfam" id="PF06985"/>
    </source>
</evidence>
<name>A0A6A6ZVJ5_9PLEO</name>
<organism evidence="3 4">
    <name type="scientific">Ophiobolus disseminans</name>
    <dbReference type="NCBI Taxonomy" id="1469910"/>
    <lineage>
        <taxon>Eukaryota</taxon>
        <taxon>Fungi</taxon>
        <taxon>Dikarya</taxon>
        <taxon>Ascomycota</taxon>
        <taxon>Pezizomycotina</taxon>
        <taxon>Dothideomycetes</taxon>
        <taxon>Pleosporomycetidae</taxon>
        <taxon>Pleosporales</taxon>
        <taxon>Pleosporineae</taxon>
        <taxon>Phaeosphaeriaceae</taxon>
        <taxon>Ophiobolus</taxon>
    </lineage>
</organism>
<sequence>MSASVSNLKLQKDDGDDEDKNVNAIQKGDDAAELERKQARVGLCDVCSSIPWEELTVPDPSVLYNLPRINRKVRTLSKSGCRICRFFAEVITHHKGGPRRKSPPYELQLRSSFQTGDQNFAILSFTQEEQLVDVLGAPHFILTQEKFRQVLSPSERFTLGGIPIEIIQKMIANCKSDHGVVCTPQSSTVLRNLNVIDLEQRRVISAPSGCEYVALSYVWGNQACEALQSGSLSALTVLPKTVHDSCVLAQKLGYKYLWVDRYCIDQENAEKKLDQISQMADIYAAAQLVFIATGAHDAKFALPISDRSSIPLETIGRIEILPYSPQLTYSTLEALPGALWSSRAWTFQECYFAKRRLFFASGKVVYKCNDCSELSGVSEWFPSNDTELSQINAAKRIVHGYTGRELTFESDALAAVVGALNTLETAKTWSHIWGIPLSQGQAEWGSDASIALFWRHLRPCHKRQGFPSWSPIIGTGLASKVSWITHCHASLSGMRLCDSIENPTYVAWGQPIDRNDIRSVPRYLEITAKVASLRFITTDTVRWPGKVLEAGHDWRSPTAEFLAFPLDDDIELLLTPFWDDPITPIPRERSVRGILFMSGVNDGNVSPLEHPIVILIQRRNKSYERVGIIHLTTGWVPYSNVLQKSDLKYLQKSTGMVSGESSEWTAPKYAIHPVGRPLNFRADYPVWKMYDWQNFFSEETIILG</sequence>
<evidence type="ECO:0000256" key="1">
    <source>
        <dbReference type="SAM" id="MobiDB-lite"/>
    </source>
</evidence>